<dbReference type="KEGG" id="more:E1B28_002817"/>
<evidence type="ECO:0000313" key="2">
    <source>
        <dbReference type="EMBL" id="KAG7086898.1"/>
    </source>
</evidence>
<protein>
    <submittedName>
        <fullName evidence="2">Uncharacterized protein</fullName>
    </submittedName>
</protein>
<accession>A0A9P7UM00</accession>
<reference evidence="2" key="1">
    <citation type="journal article" date="2021" name="Genome Biol. Evol.">
        <title>The assembled and annotated genome of the fairy-ring fungus Marasmius oreades.</title>
        <authorList>
            <person name="Hiltunen M."/>
            <person name="Ament-Velasquez S.L."/>
            <person name="Johannesson H."/>
        </authorList>
    </citation>
    <scope>NUCLEOTIDE SEQUENCE</scope>
    <source>
        <strain evidence="2">03SP1</strain>
    </source>
</reference>
<dbReference type="RefSeq" id="XP_043003369.1">
    <property type="nucleotide sequence ID" value="XM_043159763.1"/>
</dbReference>
<dbReference type="EMBL" id="CM032190">
    <property type="protein sequence ID" value="KAG7086898.1"/>
    <property type="molecule type" value="Genomic_DNA"/>
</dbReference>
<evidence type="ECO:0000256" key="1">
    <source>
        <dbReference type="SAM" id="MobiDB-lite"/>
    </source>
</evidence>
<dbReference type="GeneID" id="66071893"/>
<name>A0A9P7UM00_9AGAR</name>
<proteinExistence type="predicted"/>
<gene>
    <name evidence="2" type="ORF">E1B28_002817</name>
</gene>
<sequence length="67" mass="7249">MKSLVVCNHDKGFRAAVMLDTCPTLLIHSGEENLGANADQPSRSESSQASSGVPFSSCWNKRGQIRQ</sequence>
<keyword evidence="3" id="KW-1185">Reference proteome</keyword>
<evidence type="ECO:0000313" key="3">
    <source>
        <dbReference type="Proteomes" id="UP001049176"/>
    </source>
</evidence>
<dbReference type="Proteomes" id="UP001049176">
    <property type="component" value="Chromosome 10"/>
</dbReference>
<feature type="region of interest" description="Disordered" evidence="1">
    <location>
        <begin position="33"/>
        <end position="67"/>
    </location>
</feature>
<organism evidence="2 3">
    <name type="scientific">Marasmius oreades</name>
    <name type="common">fairy-ring Marasmius</name>
    <dbReference type="NCBI Taxonomy" id="181124"/>
    <lineage>
        <taxon>Eukaryota</taxon>
        <taxon>Fungi</taxon>
        <taxon>Dikarya</taxon>
        <taxon>Basidiomycota</taxon>
        <taxon>Agaricomycotina</taxon>
        <taxon>Agaricomycetes</taxon>
        <taxon>Agaricomycetidae</taxon>
        <taxon>Agaricales</taxon>
        <taxon>Marasmiineae</taxon>
        <taxon>Marasmiaceae</taxon>
        <taxon>Marasmius</taxon>
    </lineage>
</organism>
<comment type="caution">
    <text evidence="2">The sequence shown here is derived from an EMBL/GenBank/DDBJ whole genome shotgun (WGS) entry which is preliminary data.</text>
</comment>
<dbReference type="AlphaFoldDB" id="A0A9P7UM00"/>